<comment type="caution">
    <text evidence="1">The sequence shown here is derived from an EMBL/GenBank/DDBJ whole genome shotgun (WGS) entry which is preliminary data.</text>
</comment>
<organism evidence="1 2">
    <name type="scientific">Synechocystis salina LEGE 00031</name>
    <dbReference type="NCBI Taxonomy" id="1828736"/>
    <lineage>
        <taxon>Bacteria</taxon>
        <taxon>Bacillati</taxon>
        <taxon>Cyanobacteriota</taxon>
        <taxon>Cyanophyceae</taxon>
        <taxon>Synechococcales</taxon>
        <taxon>Merismopediaceae</taxon>
        <taxon>Synechocystis</taxon>
    </lineage>
</organism>
<keyword evidence="2" id="KW-1185">Reference proteome</keyword>
<dbReference type="Pfam" id="PF11237">
    <property type="entry name" value="DUF3038"/>
    <property type="match status" value="1"/>
</dbReference>
<evidence type="ECO:0000313" key="2">
    <source>
        <dbReference type="Proteomes" id="UP000658720"/>
    </source>
</evidence>
<gene>
    <name evidence="1" type="ORF">IQ217_10220</name>
</gene>
<evidence type="ECO:0000313" key="1">
    <source>
        <dbReference type="EMBL" id="MBE9254208.1"/>
    </source>
</evidence>
<accession>A0ABR9VTJ3</accession>
<reference evidence="1 2" key="1">
    <citation type="submission" date="2020-10" db="EMBL/GenBank/DDBJ databases">
        <authorList>
            <person name="Castelo-Branco R."/>
            <person name="Eusebio N."/>
            <person name="Adriana R."/>
            <person name="Vieira A."/>
            <person name="Brugerolle De Fraissinette N."/>
            <person name="Rezende De Castro R."/>
            <person name="Schneider M.P."/>
            <person name="Vasconcelos V."/>
            <person name="Leao P.N."/>
        </authorList>
    </citation>
    <scope>NUCLEOTIDE SEQUENCE [LARGE SCALE GENOMIC DNA]</scope>
    <source>
        <strain evidence="1 2">LEGE 00031</strain>
    </source>
</reference>
<dbReference type="InterPro" id="IPR021399">
    <property type="entry name" value="DUF3038"/>
</dbReference>
<dbReference type="RefSeq" id="WP_190595729.1">
    <property type="nucleotide sequence ID" value="NZ_JADEVV010000025.1"/>
</dbReference>
<dbReference type="Proteomes" id="UP000658720">
    <property type="component" value="Unassembled WGS sequence"/>
</dbReference>
<protein>
    <submittedName>
        <fullName evidence="1">DUF3038 domain-containing protein</fullName>
    </submittedName>
</protein>
<sequence>MVLAQFASSPAPPQSFATAPNRQQLRQMNCYLDQLLLALVALTDVDQDTWTTTLEKISLPTTTGQSLTKKYPVPAVAPGQLDVEGIRLLAMAIAYLGAHYQELLRRSVSLVEQTKEQGKNPLQTVLLSEYARKFTSAWQAYVEKQGGEGHIPLPAPTPDRLLALLTELFFFSSQDGPRRLWGVLATMVSSA</sequence>
<name>A0ABR9VTJ3_9SYNC</name>
<dbReference type="EMBL" id="JADEVV010000025">
    <property type="protein sequence ID" value="MBE9254208.1"/>
    <property type="molecule type" value="Genomic_DNA"/>
</dbReference>
<proteinExistence type="predicted"/>